<gene>
    <name evidence="1" type="ORF">S06H3_24489</name>
</gene>
<comment type="caution">
    <text evidence="1">The sequence shown here is derived from an EMBL/GenBank/DDBJ whole genome shotgun (WGS) entry which is preliminary data.</text>
</comment>
<organism evidence="1">
    <name type="scientific">marine sediment metagenome</name>
    <dbReference type="NCBI Taxonomy" id="412755"/>
    <lineage>
        <taxon>unclassified sequences</taxon>
        <taxon>metagenomes</taxon>
        <taxon>ecological metagenomes</taxon>
    </lineage>
</organism>
<evidence type="ECO:0000313" key="1">
    <source>
        <dbReference type="EMBL" id="GAI24743.1"/>
    </source>
</evidence>
<dbReference type="AlphaFoldDB" id="X1M052"/>
<dbReference type="EMBL" id="BARV01013640">
    <property type="protein sequence ID" value="GAI24743.1"/>
    <property type="molecule type" value="Genomic_DNA"/>
</dbReference>
<feature type="non-terminal residue" evidence="1">
    <location>
        <position position="1"/>
    </location>
</feature>
<proteinExistence type="predicted"/>
<sequence length="110" mass="12638">YGLKVASPDWVNFGFMNDTEGCCGLDHFGNQHFTFQKATKILKTKNKVRLSDISSYNLFGKKYYNKLKKIWNGDGFHYNLADIEGIHKVGIDEDDNAIYGKRKKLEEILA</sequence>
<reference evidence="1" key="1">
    <citation type="journal article" date="2014" name="Front. Microbiol.">
        <title>High frequency of phylogenetically diverse reductive dehalogenase-homologous genes in deep subseafloor sedimentary metagenomes.</title>
        <authorList>
            <person name="Kawai M."/>
            <person name="Futagami T."/>
            <person name="Toyoda A."/>
            <person name="Takaki Y."/>
            <person name="Nishi S."/>
            <person name="Hori S."/>
            <person name="Arai W."/>
            <person name="Tsubouchi T."/>
            <person name="Morono Y."/>
            <person name="Uchiyama I."/>
            <person name="Ito T."/>
            <person name="Fujiyama A."/>
            <person name="Inagaki F."/>
            <person name="Takami H."/>
        </authorList>
    </citation>
    <scope>NUCLEOTIDE SEQUENCE</scope>
    <source>
        <strain evidence="1">Expedition CK06-06</strain>
    </source>
</reference>
<protein>
    <submittedName>
        <fullName evidence="1">Uncharacterized protein</fullName>
    </submittedName>
</protein>
<accession>X1M052</accession>
<name>X1M052_9ZZZZ</name>